<proteinExistence type="predicted"/>
<dbReference type="EMBL" id="JACCJB010000021">
    <property type="protein sequence ID" value="KAF6218974.1"/>
    <property type="molecule type" value="Genomic_DNA"/>
</dbReference>
<sequence length="159" mass="18165">MCCFRVAEVFLEDPPPEKKKEEKEKEEKVKKNYVLVSDQLNLQPITSPAPMYYPGGSQATQIQFYSSQPAAEPANFNHYQGLTSKQVNDRNISRAQNHGGFNPVQLVPQNASPDNEYYCRELDGTWTVRTVNTIMNSLNPGQWAYATTGYPYWVRHSKD</sequence>
<evidence type="ECO:0000313" key="1">
    <source>
        <dbReference type="EMBL" id="KAF6218974.1"/>
    </source>
</evidence>
<dbReference type="AlphaFoldDB" id="A0A8H6F8X5"/>
<name>A0A8H6F8X5_9LECA</name>
<dbReference type="GeneID" id="59333924"/>
<organism evidence="1 2">
    <name type="scientific">Letharia lupina</name>
    <dbReference type="NCBI Taxonomy" id="560253"/>
    <lineage>
        <taxon>Eukaryota</taxon>
        <taxon>Fungi</taxon>
        <taxon>Dikarya</taxon>
        <taxon>Ascomycota</taxon>
        <taxon>Pezizomycotina</taxon>
        <taxon>Lecanoromycetes</taxon>
        <taxon>OSLEUM clade</taxon>
        <taxon>Lecanoromycetidae</taxon>
        <taxon>Lecanorales</taxon>
        <taxon>Lecanorineae</taxon>
        <taxon>Parmeliaceae</taxon>
        <taxon>Letharia</taxon>
    </lineage>
</organism>
<gene>
    <name evidence="1" type="ORF">HO133_005518</name>
</gene>
<keyword evidence="2" id="KW-1185">Reference proteome</keyword>
<evidence type="ECO:0000313" key="2">
    <source>
        <dbReference type="Proteomes" id="UP000593566"/>
    </source>
</evidence>
<dbReference type="RefSeq" id="XP_037148409.1">
    <property type="nucleotide sequence ID" value="XM_037296427.1"/>
</dbReference>
<dbReference type="Proteomes" id="UP000593566">
    <property type="component" value="Unassembled WGS sequence"/>
</dbReference>
<reference evidence="1 2" key="1">
    <citation type="journal article" date="2020" name="Genomics">
        <title>Complete, high-quality genomes from long-read metagenomic sequencing of two wolf lichen thalli reveals enigmatic genome architecture.</title>
        <authorList>
            <person name="McKenzie S.K."/>
            <person name="Walston R.F."/>
            <person name="Allen J.L."/>
        </authorList>
    </citation>
    <scope>NUCLEOTIDE SEQUENCE [LARGE SCALE GENOMIC DNA]</scope>
    <source>
        <strain evidence="1">WasteWater1</strain>
    </source>
</reference>
<protein>
    <submittedName>
        <fullName evidence="1">Uncharacterized protein</fullName>
    </submittedName>
</protein>
<accession>A0A8H6F8X5</accession>
<comment type="caution">
    <text evidence="1">The sequence shown here is derived from an EMBL/GenBank/DDBJ whole genome shotgun (WGS) entry which is preliminary data.</text>
</comment>